<evidence type="ECO:0000313" key="2">
    <source>
        <dbReference type="Proteomes" id="UP001596086"/>
    </source>
</evidence>
<gene>
    <name evidence="1" type="ORF">ACFPO9_21455</name>
</gene>
<evidence type="ECO:0000313" key="1">
    <source>
        <dbReference type="EMBL" id="MFC5551093.1"/>
    </source>
</evidence>
<sequence>MNKPTLAERRKELVERCAEQRTGLAYELQALRPAAVLDHPLAGYVVGHKKLVLGALGAGLGLTLLRRKRVLALAGSVMPAWRMAQRGLALLAQFRR</sequence>
<organism evidence="1 2">
    <name type="scientific">Massilia aerilata</name>
    <dbReference type="NCBI Taxonomy" id="453817"/>
    <lineage>
        <taxon>Bacteria</taxon>
        <taxon>Pseudomonadati</taxon>
        <taxon>Pseudomonadota</taxon>
        <taxon>Betaproteobacteria</taxon>
        <taxon>Burkholderiales</taxon>
        <taxon>Oxalobacteraceae</taxon>
        <taxon>Telluria group</taxon>
        <taxon>Massilia</taxon>
    </lineage>
</organism>
<accession>A0ABW0S6R8</accession>
<protein>
    <recommendedName>
        <fullName evidence="3">YqjK-like protein</fullName>
    </recommendedName>
</protein>
<dbReference type="EMBL" id="JBHSMZ010000016">
    <property type="protein sequence ID" value="MFC5551093.1"/>
    <property type="molecule type" value="Genomic_DNA"/>
</dbReference>
<name>A0ABW0S6R8_9BURK</name>
<dbReference type="RefSeq" id="WP_379774654.1">
    <property type="nucleotide sequence ID" value="NZ_JBHSMZ010000016.1"/>
</dbReference>
<evidence type="ECO:0008006" key="3">
    <source>
        <dbReference type="Google" id="ProtNLM"/>
    </source>
</evidence>
<dbReference type="Proteomes" id="UP001596086">
    <property type="component" value="Unassembled WGS sequence"/>
</dbReference>
<proteinExistence type="predicted"/>
<keyword evidence="2" id="KW-1185">Reference proteome</keyword>
<comment type="caution">
    <text evidence="1">The sequence shown here is derived from an EMBL/GenBank/DDBJ whole genome shotgun (WGS) entry which is preliminary data.</text>
</comment>
<reference evidence="2" key="1">
    <citation type="journal article" date="2019" name="Int. J. Syst. Evol. Microbiol.">
        <title>The Global Catalogue of Microorganisms (GCM) 10K type strain sequencing project: providing services to taxonomists for standard genome sequencing and annotation.</title>
        <authorList>
            <consortium name="The Broad Institute Genomics Platform"/>
            <consortium name="The Broad Institute Genome Sequencing Center for Infectious Disease"/>
            <person name="Wu L."/>
            <person name="Ma J."/>
        </authorList>
    </citation>
    <scope>NUCLEOTIDE SEQUENCE [LARGE SCALE GENOMIC DNA]</scope>
    <source>
        <strain evidence="2">CGMCC 4.5798</strain>
    </source>
</reference>